<dbReference type="OrthoDB" id="4961474at2759"/>
<comment type="caution">
    <text evidence="2">The sequence shown here is derived from an EMBL/GenBank/DDBJ whole genome shotgun (WGS) entry which is preliminary data.</text>
</comment>
<reference evidence="2" key="1">
    <citation type="journal article" date="2020" name="bioRxiv">
        <title>Whole genome comparisons of ergot fungi reveals the divergence and evolution of species within the genus Claviceps are the result of varying mechanisms driving genome evolution and host range expansion.</title>
        <authorList>
            <person name="Wyka S.A."/>
            <person name="Mondo S.J."/>
            <person name="Liu M."/>
            <person name="Dettman J."/>
            <person name="Nalam V."/>
            <person name="Broders K.D."/>
        </authorList>
    </citation>
    <scope>NUCLEOTIDE SEQUENCE</scope>
    <source>
        <strain evidence="2">CCC 602</strain>
    </source>
</reference>
<feature type="compositionally biased region" description="Basic and acidic residues" evidence="1">
    <location>
        <begin position="95"/>
        <end position="108"/>
    </location>
</feature>
<feature type="compositionally biased region" description="Basic and acidic residues" evidence="1">
    <location>
        <begin position="208"/>
        <end position="218"/>
    </location>
</feature>
<evidence type="ECO:0000313" key="2">
    <source>
        <dbReference type="EMBL" id="KAG6016688.1"/>
    </source>
</evidence>
<feature type="compositionally biased region" description="Basic and acidic residues" evidence="1">
    <location>
        <begin position="160"/>
        <end position="195"/>
    </location>
</feature>
<feature type="compositionally biased region" description="Basic and acidic residues" evidence="1">
    <location>
        <begin position="233"/>
        <end position="243"/>
    </location>
</feature>
<protein>
    <submittedName>
        <fullName evidence="2">Uncharacterized protein</fullName>
    </submittedName>
</protein>
<name>A0A9P7NHX0_9HYPO</name>
<feature type="compositionally biased region" description="Low complexity" evidence="1">
    <location>
        <begin position="49"/>
        <end position="66"/>
    </location>
</feature>
<dbReference type="Proteomes" id="UP000748025">
    <property type="component" value="Unassembled WGS sequence"/>
</dbReference>
<feature type="compositionally biased region" description="Basic residues" evidence="1">
    <location>
        <begin position="219"/>
        <end position="232"/>
    </location>
</feature>
<dbReference type="AlphaFoldDB" id="A0A9P7NHX0"/>
<evidence type="ECO:0000256" key="1">
    <source>
        <dbReference type="SAM" id="MobiDB-lite"/>
    </source>
</evidence>
<feature type="region of interest" description="Disordered" evidence="1">
    <location>
        <begin position="38"/>
        <end position="243"/>
    </location>
</feature>
<dbReference type="EMBL" id="SRPW01000226">
    <property type="protein sequence ID" value="KAG6016688.1"/>
    <property type="molecule type" value="Genomic_DNA"/>
</dbReference>
<gene>
    <name evidence="2" type="ORF">E4U43_003286</name>
</gene>
<proteinExistence type="predicted"/>
<evidence type="ECO:0000313" key="3">
    <source>
        <dbReference type="Proteomes" id="UP000748025"/>
    </source>
</evidence>
<accession>A0A9P7NHX0</accession>
<sequence length="243" mass="26561">MPPPNQAPSALPLATNRAALSNKISLLLSQRTSLLKSLTTRNGDGADKTPGATTSTSLPASTAGTTRTRRGLGGDEEDFMAAGTSPNDGVGYVRGSEDRKSSHEDTLLRGRMMLGKRKKGAGPQQQRRLYESESDSDEGRGSLGRAKRARMLREAGGTMQRDEKVAHDEKGGHDENKAHHEKGSYNENGTHDENNAHTSKKTAQQEETETHEGHEIKHTQRRNKEKKKKKKNDKSGDVSPRDN</sequence>
<keyword evidence="3" id="KW-1185">Reference proteome</keyword>
<organism evidence="2 3">
    <name type="scientific">Claviceps pusilla</name>
    <dbReference type="NCBI Taxonomy" id="123648"/>
    <lineage>
        <taxon>Eukaryota</taxon>
        <taxon>Fungi</taxon>
        <taxon>Dikarya</taxon>
        <taxon>Ascomycota</taxon>
        <taxon>Pezizomycotina</taxon>
        <taxon>Sordariomycetes</taxon>
        <taxon>Hypocreomycetidae</taxon>
        <taxon>Hypocreales</taxon>
        <taxon>Clavicipitaceae</taxon>
        <taxon>Claviceps</taxon>
    </lineage>
</organism>